<dbReference type="EMBL" id="JAAAID010000316">
    <property type="protein sequence ID" value="KAG0019030.1"/>
    <property type="molecule type" value="Genomic_DNA"/>
</dbReference>
<dbReference type="Proteomes" id="UP000703661">
    <property type="component" value="Unassembled WGS sequence"/>
</dbReference>
<evidence type="ECO:0000259" key="4">
    <source>
        <dbReference type="Pfam" id="PF17863"/>
    </source>
</evidence>
<evidence type="ECO:0000256" key="3">
    <source>
        <dbReference type="SAM" id="MobiDB-lite"/>
    </source>
</evidence>
<keyword evidence="6" id="KW-1185">Reference proteome</keyword>
<dbReference type="GO" id="GO:0016851">
    <property type="term" value="F:magnesium chelatase activity"/>
    <property type="evidence" value="ECO:0007669"/>
    <property type="project" value="UniProtKB-EC"/>
</dbReference>
<evidence type="ECO:0000313" key="5">
    <source>
        <dbReference type="EMBL" id="KAG0019030.1"/>
    </source>
</evidence>
<feature type="compositionally biased region" description="Low complexity" evidence="3">
    <location>
        <begin position="456"/>
        <end position="477"/>
    </location>
</feature>
<evidence type="ECO:0000313" key="6">
    <source>
        <dbReference type="Proteomes" id="UP000703661"/>
    </source>
</evidence>
<dbReference type="InterPro" id="IPR052041">
    <property type="entry name" value="Nucleic_acid_metab_PIN/TRAM"/>
</dbReference>
<feature type="region of interest" description="Disordered" evidence="3">
    <location>
        <begin position="115"/>
        <end position="167"/>
    </location>
</feature>
<comment type="caution">
    <text evidence="5">The sequence shown here is derived from an EMBL/GenBank/DDBJ whole genome shotgun (WGS) entry which is preliminary data.</text>
</comment>
<name>A0A9P6MZ71_9FUNG</name>
<reference evidence="5" key="1">
    <citation type="journal article" date="2020" name="Fungal Divers.">
        <title>Resolving the Mortierellaceae phylogeny through synthesis of multi-gene phylogenetics and phylogenomics.</title>
        <authorList>
            <person name="Vandepol N."/>
            <person name="Liber J."/>
            <person name="Desiro A."/>
            <person name="Na H."/>
            <person name="Kennedy M."/>
            <person name="Barry K."/>
            <person name="Grigoriev I.V."/>
            <person name="Miller A.N."/>
            <person name="O'Donnell K."/>
            <person name="Stajich J.E."/>
            <person name="Bonito G."/>
        </authorList>
    </citation>
    <scope>NUCLEOTIDE SEQUENCE</scope>
    <source>
        <strain evidence="5">NRRL 2769</strain>
    </source>
</reference>
<feature type="compositionally biased region" description="Low complexity" evidence="3">
    <location>
        <begin position="501"/>
        <end position="530"/>
    </location>
</feature>
<organism evidence="5 6">
    <name type="scientific">Entomortierella chlamydospora</name>
    <dbReference type="NCBI Taxonomy" id="101097"/>
    <lineage>
        <taxon>Eukaryota</taxon>
        <taxon>Fungi</taxon>
        <taxon>Fungi incertae sedis</taxon>
        <taxon>Mucoromycota</taxon>
        <taxon>Mortierellomycotina</taxon>
        <taxon>Mortierellomycetes</taxon>
        <taxon>Mortierellales</taxon>
        <taxon>Mortierellaceae</taxon>
        <taxon>Entomortierella</taxon>
    </lineage>
</organism>
<proteinExistence type="predicted"/>
<dbReference type="Pfam" id="PF17863">
    <property type="entry name" value="AAA_lid_2"/>
    <property type="match status" value="1"/>
</dbReference>
<feature type="domain" description="ChlI/MoxR AAA lid" evidence="4">
    <location>
        <begin position="384"/>
        <end position="439"/>
    </location>
</feature>
<sequence length="578" mass="63131">MAPDNRAWIRGKMANIKKTSGIAFSEEIFLSMLICLIAKNKHLVLHTEPDAVSELKAVIEQAPSGQYYQYSNPADEYTQRSAKLRLEKSRRSIATNHSEASDYSFRPYEHNAAPSIASFKTTSERDQDVASIRRGHPQHEASDYSRGGNDDSSLNPRYSESRPKSTDAMADHIINGRARKSANISLLSTDQNIPDNSSGRRIPSQLTQPPLNAGGGSSITSGKASVTPVDFTFPRRRHESLSNAAGYGGPGGEASGVTYSGRKIAQAIILDDLENASQEVYATLLEMIVTKEINDKNRYVLPDLIIIAVFGSPNIPDKIPKQLLDYFAINGTYQPLIPQLRIQPVPPRRHALFRRTDWEELSKRMKVVTVSNDMMRYIRDVIVAVRTHEAVHGGLTARAALDLEAIIKTLAAIFQTTFVTPDLLVIAAEKVFSHRLELKSTRRRKLLPASNLVLSSSSTSSLSLPSPTQPSQPSNSLGKTPMRGFQGLRNSQQPLQGNGRRGSTSSDQSSTGGASFVEFSDSDEQSSSGSIVVNNTTRDRGQGGGGHTCGQETTKGIEDEKTAADVVQDVLRAVYPPI</sequence>
<dbReference type="AlphaFoldDB" id="A0A9P6MZ71"/>
<evidence type="ECO:0000256" key="2">
    <source>
        <dbReference type="ARBA" id="ARBA00023444"/>
    </source>
</evidence>
<feature type="compositionally biased region" description="Polar residues" evidence="3">
    <location>
        <begin position="185"/>
        <end position="210"/>
    </location>
</feature>
<comment type="pathway">
    <text evidence="2">Porphyrin-containing compound metabolism.</text>
</comment>
<evidence type="ECO:0000256" key="1">
    <source>
        <dbReference type="ARBA" id="ARBA00012825"/>
    </source>
</evidence>
<protein>
    <recommendedName>
        <fullName evidence="1">magnesium chelatase</fullName>
        <ecNumber evidence="1">6.6.1.1</ecNumber>
    </recommendedName>
</protein>
<dbReference type="PANTHER" id="PTHR11603:SF132">
    <property type="entry name" value="C2H2-TYPE DOMAIN-CONTAINING PROTEIN"/>
    <property type="match status" value="1"/>
</dbReference>
<feature type="region of interest" description="Disordered" evidence="3">
    <location>
        <begin position="456"/>
        <end position="557"/>
    </location>
</feature>
<dbReference type="PANTHER" id="PTHR11603">
    <property type="entry name" value="AAA FAMILY ATPASE"/>
    <property type="match status" value="1"/>
</dbReference>
<accession>A0A9P6MZ71</accession>
<dbReference type="EC" id="6.6.1.1" evidence="1"/>
<gene>
    <name evidence="5" type="ORF">BGZ80_006399</name>
</gene>
<dbReference type="Gene3D" id="1.10.8.80">
    <property type="entry name" value="Magnesium chelatase subunit I, C-Terminal domain"/>
    <property type="match status" value="1"/>
</dbReference>
<dbReference type="InterPro" id="IPR041628">
    <property type="entry name" value="ChlI/MoxR_AAA_lid"/>
</dbReference>
<feature type="region of interest" description="Disordered" evidence="3">
    <location>
        <begin position="185"/>
        <end position="225"/>
    </location>
</feature>